<keyword evidence="1" id="KW-0808">Transferase</keyword>
<dbReference type="Proteomes" id="UP000265520">
    <property type="component" value="Unassembled WGS sequence"/>
</dbReference>
<dbReference type="GO" id="GO:0003964">
    <property type="term" value="F:RNA-directed DNA polymerase activity"/>
    <property type="evidence" value="ECO:0007669"/>
    <property type="project" value="UniProtKB-KW"/>
</dbReference>
<protein>
    <submittedName>
        <fullName evidence="1">Putative reverse transcriptase</fullName>
    </submittedName>
</protein>
<accession>A0A392LWP3</accession>
<comment type="caution">
    <text evidence="1">The sequence shown here is derived from an EMBL/GenBank/DDBJ whole genome shotgun (WGS) entry which is preliminary data.</text>
</comment>
<keyword evidence="1" id="KW-0548">Nucleotidyltransferase</keyword>
<keyword evidence="1" id="KW-0695">RNA-directed DNA polymerase</keyword>
<reference evidence="1 2" key="1">
    <citation type="journal article" date="2018" name="Front. Plant Sci.">
        <title>Red Clover (Trifolium pratense) and Zigzag Clover (T. medium) - A Picture of Genomic Similarities and Differences.</title>
        <authorList>
            <person name="Dluhosova J."/>
            <person name="Istvanek J."/>
            <person name="Nedelnik J."/>
            <person name="Repkova J."/>
        </authorList>
    </citation>
    <scope>NUCLEOTIDE SEQUENCE [LARGE SCALE GENOMIC DNA]</scope>
    <source>
        <strain evidence="2">cv. 10/8</strain>
        <tissue evidence="1">Leaf</tissue>
    </source>
</reference>
<name>A0A392LWP3_9FABA</name>
<evidence type="ECO:0000313" key="2">
    <source>
        <dbReference type="Proteomes" id="UP000265520"/>
    </source>
</evidence>
<organism evidence="1 2">
    <name type="scientific">Trifolium medium</name>
    <dbReference type="NCBI Taxonomy" id="97028"/>
    <lineage>
        <taxon>Eukaryota</taxon>
        <taxon>Viridiplantae</taxon>
        <taxon>Streptophyta</taxon>
        <taxon>Embryophyta</taxon>
        <taxon>Tracheophyta</taxon>
        <taxon>Spermatophyta</taxon>
        <taxon>Magnoliopsida</taxon>
        <taxon>eudicotyledons</taxon>
        <taxon>Gunneridae</taxon>
        <taxon>Pentapetalae</taxon>
        <taxon>rosids</taxon>
        <taxon>fabids</taxon>
        <taxon>Fabales</taxon>
        <taxon>Fabaceae</taxon>
        <taxon>Papilionoideae</taxon>
        <taxon>50 kb inversion clade</taxon>
        <taxon>NPAAA clade</taxon>
        <taxon>Hologalegina</taxon>
        <taxon>IRL clade</taxon>
        <taxon>Trifolieae</taxon>
        <taxon>Trifolium</taxon>
    </lineage>
</organism>
<sequence>MCMSLNERRVRCPSVCLLCSEADEDDWHILFECKLIKDCWNVVGLDGMLQQRLRWCSSAKELLMDICRNEGCCIAGRIAMLVWTAVNLLRKRCSHSHSTRRSEHNLRWEKPGQGLLKCSVDAGFHVMEGVTKGEAAALLEATDMARNRNSEHAIFEKDSQMVVEANHSRIVET</sequence>
<evidence type="ECO:0000313" key="1">
    <source>
        <dbReference type="EMBL" id="MCH79381.1"/>
    </source>
</evidence>
<dbReference type="AlphaFoldDB" id="A0A392LWP3"/>
<gene>
    <name evidence="1" type="ORF">A2U01_0000130</name>
</gene>
<keyword evidence="2" id="KW-1185">Reference proteome</keyword>
<dbReference type="EMBL" id="LXQA010000078">
    <property type="protein sequence ID" value="MCH79381.1"/>
    <property type="molecule type" value="Genomic_DNA"/>
</dbReference>
<proteinExistence type="predicted"/>